<proteinExistence type="predicted"/>
<protein>
    <submittedName>
        <fullName evidence="1">Uncharacterized protein</fullName>
    </submittedName>
</protein>
<feature type="non-terminal residue" evidence="1">
    <location>
        <position position="90"/>
    </location>
</feature>
<name>S4P954_9NEOP</name>
<dbReference type="AlphaFoldDB" id="S4P954"/>
<organism evidence="1">
    <name type="scientific">Pararge aegeria</name>
    <name type="common">speckled wood butterfly</name>
    <dbReference type="NCBI Taxonomy" id="116150"/>
    <lineage>
        <taxon>Eukaryota</taxon>
        <taxon>Metazoa</taxon>
        <taxon>Ecdysozoa</taxon>
        <taxon>Arthropoda</taxon>
        <taxon>Hexapoda</taxon>
        <taxon>Insecta</taxon>
        <taxon>Pterygota</taxon>
        <taxon>Neoptera</taxon>
        <taxon>Endopterygota</taxon>
        <taxon>Lepidoptera</taxon>
        <taxon>Glossata</taxon>
        <taxon>Ditrysia</taxon>
        <taxon>Papilionoidea</taxon>
        <taxon>Nymphalidae</taxon>
        <taxon>Satyrinae</taxon>
        <taxon>Satyrini</taxon>
        <taxon>Parargina</taxon>
        <taxon>Pararge</taxon>
    </lineage>
</organism>
<dbReference type="EMBL" id="GAIX01006957">
    <property type="protein sequence ID" value="JAA85603.1"/>
    <property type="molecule type" value="Transcribed_RNA"/>
</dbReference>
<reference evidence="1" key="2">
    <citation type="submission" date="2013-05" db="EMBL/GenBank/DDBJ databases">
        <authorList>
            <person name="Carter J.-M."/>
            <person name="Baker S.C."/>
            <person name="Pink R."/>
            <person name="Carter D.R.F."/>
            <person name="Collins A."/>
            <person name="Tomlin J."/>
            <person name="Gibbs M."/>
            <person name="Breuker C.J."/>
        </authorList>
    </citation>
    <scope>NUCLEOTIDE SEQUENCE</scope>
    <source>
        <tissue evidence="1">Ovary</tissue>
    </source>
</reference>
<evidence type="ECO:0000313" key="1">
    <source>
        <dbReference type="EMBL" id="JAA85603.1"/>
    </source>
</evidence>
<sequence>MAACYLCTYDEFTTVAVKSCVLHEHTRFWNYKRRRTVGPHVEKVNESGVIPQHAINVSYYLNSSQSFFLLTSLTIKRKMLIFLSFIFLNM</sequence>
<reference evidence="1" key="1">
    <citation type="journal article" date="2013" name="BMC Genomics">
        <title>Unscrambling butterfly oogenesis.</title>
        <authorList>
            <person name="Carter J.M."/>
            <person name="Baker S.C."/>
            <person name="Pink R."/>
            <person name="Carter D.R."/>
            <person name="Collins A."/>
            <person name="Tomlin J."/>
            <person name="Gibbs M."/>
            <person name="Breuker C.J."/>
        </authorList>
    </citation>
    <scope>NUCLEOTIDE SEQUENCE</scope>
    <source>
        <tissue evidence="1">Ovary</tissue>
    </source>
</reference>
<accession>S4P954</accession>